<keyword evidence="10" id="KW-1185">Reference proteome</keyword>
<organism evidence="9 10">
    <name type="scientific">Epicoccum nigrum</name>
    <name type="common">Soil fungus</name>
    <name type="synonym">Epicoccum purpurascens</name>
    <dbReference type="NCBI Taxonomy" id="105696"/>
    <lineage>
        <taxon>Eukaryota</taxon>
        <taxon>Fungi</taxon>
        <taxon>Dikarya</taxon>
        <taxon>Ascomycota</taxon>
        <taxon>Pezizomycotina</taxon>
        <taxon>Dothideomycetes</taxon>
        <taxon>Pleosporomycetidae</taxon>
        <taxon>Pleosporales</taxon>
        <taxon>Pleosporineae</taxon>
        <taxon>Didymellaceae</taxon>
        <taxon>Epicoccum</taxon>
    </lineage>
</organism>
<evidence type="ECO:0000256" key="4">
    <source>
        <dbReference type="ARBA" id="ARBA00022737"/>
    </source>
</evidence>
<comment type="subcellular location">
    <subcellularLocation>
        <location evidence="1">Cytoplasm</location>
        <location evidence="1">Cytoskeleton</location>
    </subcellularLocation>
</comment>
<evidence type="ECO:0000256" key="2">
    <source>
        <dbReference type="ARBA" id="ARBA00009557"/>
    </source>
</evidence>
<gene>
    <name evidence="9" type="ORF">B5807_07890</name>
</gene>
<evidence type="ECO:0000259" key="8">
    <source>
        <dbReference type="PROSITE" id="PS51263"/>
    </source>
</evidence>
<dbReference type="PANTHER" id="PTHR13759">
    <property type="entry name" value="TWINFILIN"/>
    <property type="match status" value="1"/>
</dbReference>
<dbReference type="OMA" id="HVDQKIE"/>
<name>A0A1Y2LZ36_EPING</name>
<dbReference type="GO" id="GO:0005737">
    <property type="term" value="C:cytoplasm"/>
    <property type="evidence" value="ECO:0007669"/>
    <property type="project" value="TreeGrafter"/>
</dbReference>
<keyword evidence="3" id="KW-0963">Cytoplasm</keyword>
<dbReference type="SUPFAM" id="SSF55753">
    <property type="entry name" value="Actin depolymerizing proteins"/>
    <property type="match status" value="2"/>
</dbReference>
<reference evidence="9 10" key="1">
    <citation type="journal article" date="2017" name="Genome Announc.">
        <title>Genome sequence of the saprophytic ascomycete Epicoccum nigrum ICMP 19927 strain isolated from New Zealand.</title>
        <authorList>
            <person name="Fokin M."/>
            <person name="Fleetwood D."/>
            <person name="Weir B.S."/>
            <person name="Villas-Boas S.G."/>
        </authorList>
    </citation>
    <scope>NUCLEOTIDE SEQUENCE [LARGE SCALE GENOMIC DNA]</scope>
    <source>
        <strain evidence="9 10">ICMP 19927</strain>
    </source>
</reference>
<protein>
    <recommendedName>
        <fullName evidence="8">ADF-H domain-containing protein</fullName>
    </recommendedName>
</protein>
<dbReference type="STRING" id="105696.A0A1Y2LZ36"/>
<evidence type="ECO:0000256" key="3">
    <source>
        <dbReference type="ARBA" id="ARBA00022490"/>
    </source>
</evidence>
<evidence type="ECO:0000256" key="5">
    <source>
        <dbReference type="ARBA" id="ARBA00023203"/>
    </source>
</evidence>
<keyword evidence="4" id="KW-0677">Repeat</keyword>
<dbReference type="AlphaFoldDB" id="A0A1Y2LZ36"/>
<evidence type="ECO:0000256" key="6">
    <source>
        <dbReference type="ARBA" id="ARBA00023212"/>
    </source>
</evidence>
<evidence type="ECO:0000256" key="7">
    <source>
        <dbReference type="ARBA" id="ARBA00038532"/>
    </source>
</evidence>
<dbReference type="GO" id="GO:0051015">
    <property type="term" value="F:actin filament binding"/>
    <property type="evidence" value="ECO:0007669"/>
    <property type="project" value="TreeGrafter"/>
</dbReference>
<proteinExistence type="inferred from homology"/>
<dbReference type="Pfam" id="PF00241">
    <property type="entry name" value="Cofilin_ADF"/>
    <property type="match status" value="1"/>
</dbReference>
<comment type="similarity">
    <text evidence="2">Belongs to the actin-binding proteins ADF family. Twinfilin subfamily.</text>
</comment>
<dbReference type="Proteomes" id="UP000193240">
    <property type="component" value="Unassembled WGS sequence"/>
</dbReference>
<dbReference type="InterPro" id="IPR028458">
    <property type="entry name" value="Twinfilin"/>
</dbReference>
<dbReference type="Gene3D" id="3.40.20.10">
    <property type="entry name" value="Severin"/>
    <property type="match status" value="2"/>
</dbReference>
<dbReference type="GO" id="GO:0030042">
    <property type="term" value="P:actin filament depolymerization"/>
    <property type="evidence" value="ECO:0007669"/>
    <property type="project" value="TreeGrafter"/>
</dbReference>
<dbReference type="InterPro" id="IPR029006">
    <property type="entry name" value="ADF-H/Gelsolin-like_dom_sf"/>
</dbReference>
<accession>A0A1Y2LZ36</accession>
<sequence>MKVLTLYFEEIKSRSSRYAMATNQLDISEDVQGAFSNFIFNKSVLALPLSLKDSSLHALPAVYTKSSGSSFQNDLNLLDDTLDPKTPLYLLLRRGDCLSAITFVPFRAPVDKRELYLHHRQDLVASFGAEHIKTSLICKEIGEITDARSWVERDAFRDETEAEEKTCEESHDHESKTTDIGYKKNQCRLCDRRMKNKITDEALTALGKLNNEGDCVQISLDSDLALALDLQASSLPPEQISSHLPMTHPTFTFYRHPNNRLYFIFHSPDSATVQQRMKHTMAIPGLVNVHAEDCGVHVDQKIEIHEPEDLVFEESDDKVGRFRSVYLRNGFQGTESQYEGLERDKKFYDAVR</sequence>
<dbReference type="InterPro" id="IPR002108">
    <property type="entry name" value="ADF-H"/>
</dbReference>
<evidence type="ECO:0000313" key="9">
    <source>
        <dbReference type="EMBL" id="OSS48447.1"/>
    </source>
</evidence>
<keyword evidence="6" id="KW-0206">Cytoskeleton</keyword>
<keyword evidence="5" id="KW-0009">Actin-binding</keyword>
<dbReference type="GO" id="GO:0051016">
    <property type="term" value="P:barbed-end actin filament capping"/>
    <property type="evidence" value="ECO:0007669"/>
    <property type="project" value="TreeGrafter"/>
</dbReference>
<dbReference type="InParanoid" id="A0A1Y2LZ36"/>
<comment type="subunit">
    <text evidence="7">Interacts with G-actin; ADP-actin form.</text>
</comment>
<dbReference type="PROSITE" id="PS51263">
    <property type="entry name" value="ADF_H"/>
    <property type="match status" value="1"/>
</dbReference>
<dbReference type="GO" id="GO:0003785">
    <property type="term" value="F:actin monomer binding"/>
    <property type="evidence" value="ECO:0007669"/>
    <property type="project" value="TreeGrafter"/>
</dbReference>
<evidence type="ECO:0000256" key="1">
    <source>
        <dbReference type="ARBA" id="ARBA00004245"/>
    </source>
</evidence>
<feature type="domain" description="ADF-H" evidence="8">
    <location>
        <begin position="191"/>
        <end position="320"/>
    </location>
</feature>
<dbReference type="PANTHER" id="PTHR13759:SF1">
    <property type="entry name" value="TWINFILIN"/>
    <property type="match status" value="1"/>
</dbReference>
<dbReference type="GO" id="GO:0005884">
    <property type="term" value="C:actin filament"/>
    <property type="evidence" value="ECO:0007669"/>
    <property type="project" value="TreeGrafter"/>
</dbReference>
<evidence type="ECO:0000313" key="10">
    <source>
        <dbReference type="Proteomes" id="UP000193240"/>
    </source>
</evidence>
<dbReference type="EMBL" id="KZ107846">
    <property type="protein sequence ID" value="OSS48447.1"/>
    <property type="molecule type" value="Genomic_DNA"/>
</dbReference>